<dbReference type="GO" id="GO:0006741">
    <property type="term" value="P:NADP+ biosynthetic process"/>
    <property type="evidence" value="ECO:0007669"/>
    <property type="project" value="UniProtKB-UniRule"/>
</dbReference>
<keyword evidence="6" id="KW-0963">Cytoplasm</keyword>
<keyword evidence="8" id="KW-1185">Reference proteome</keyword>
<dbReference type="InterPro" id="IPR017438">
    <property type="entry name" value="ATP-NAD_kinase_N"/>
</dbReference>
<keyword evidence="1 6" id="KW-0808">Transferase</keyword>
<dbReference type="EC" id="2.7.1.23" evidence="6"/>
<proteinExistence type="inferred from homology"/>
<dbReference type="NCBIfam" id="NF003406">
    <property type="entry name" value="PRK04761.1"/>
    <property type="match status" value="1"/>
</dbReference>
<dbReference type="AlphaFoldDB" id="A0A6P1NG92"/>
<dbReference type="HAMAP" id="MF_00361">
    <property type="entry name" value="NAD_kinase"/>
    <property type="match status" value="1"/>
</dbReference>
<gene>
    <name evidence="6" type="primary">nadK</name>
    <name evidence="7" type="ORF">GT348_06440</name>
</gene>
<comment type="similarity">
    <text evidence="6">Belongs to the NAD kinase family.</text>
</comment>
<keyword evidence="4 6" id="KW-0520">NAD</keyword>
<dbReference type="PANTHER" id="PTHR20275:SF0">
    <property type="entry name" value="NAD KINASE"/>
    <property type="match status" value="1"/>
</dbReference>
<comment type="catalytic activity">
    <reaction evidence="5 6">
        <text>NAD(+) + ATP = ADP + NADP(+) + H(+)</text>
        <dbReference type="Rhea" id="RHEA:18629"/>
        <dbReference type="ChEBI" id="CHEBI:15378"/>
        <dbReference type="ChEBI" id="CHEBI:30616"/>
        <dbReference type="ChEBI" id="CHEBI:57540"/>
        <dbReference type="ChEBI" id="CHEBI:58349"/>
        <dbReference type="ChEBI" id="CHEBI:456216"/>
        <dbReference type="EC" id="2.7.1.23"/>
    </reaction>
</comment>
<feature type="binding site" evidence="6">
    <location>
        <position position="141"/>
    </location>
    <ligand>
        <name>NAD(+)</name>
        <dbReference type="ChEBI" id="CHEBI:57540"/>
    </ligand>
</feature>
<dbReference type="GO" id="GO:0046872">
    <property type="term" value="F:metal ion binding"/>
    <property type="evidence" value="ECO:0007669"/>
    <property type="project" value="UniProtKB-UniRule"/>
</dbReference>
<dbReference type="SUPFAM" id="SSF111331">
    <property type="entry name" value="NAD kinase/diacylglycerol kinase-like"/>
    <property type="match status" value="1"/>
</dbReference>
<dbReference type="Pfam" id="PF20143">
    <property type="entry name" value="NAD_kinase_C"/>
    <property type="match status" value="1"/>
</dbReference>
<evidence type="ECO:0000313" key="7">
    <source>
        <dbReference type="EMBL" id="QHI95927.1"/>
    </source>
</evidence>
<protein>
    <recommendedName>
        <fullName evidence="6">NAD kinase</fullName>
        <ecNumber evidence="6">2.7.1.23</ecNumber>
    </recommendedName>
    <alternativeName>
        <fullName evidence="6">ATP-dependent NAD kinase</fullName>
    </alternativeName>
</protein>
<evidence type="ECO:0000256" key="6">
    <source>
        <dbReference type="HAMAP-Rule" id="MF_00361"/>
    </source>
</evidence>
<sequence length="252" mass="27596">MKIAFAAVPTERALNALTHFTHKYGNVGLDQAEVLVCLGGDGFLLETLLAILGRNIPVFGMNYGTVGFLMNPAREEGLIERLQLAERTIISPLHMIAKTVDGVVHEGRSFNDVYLYRQTRQTARITVEVDGKERIDTLCCDGIILSTAAGSTAYNLSARGPIIPLGSDLLSLTPVSPFHPRHWRGALLPASSIVRFKLAQVEKRPVSAVAGPQEIRNVEEVVIREELEKKATLLFDPGHSLSDRIIAEQFTG</sequence>
<dbReference type="GO" id="GO:0019674">
    <property type="term" value="P:NAD+ metabolic process"/>
    <property type="evidence" value="ECO:0007669"/>
    <property type="project" value="InterPro"/>
</dbReference>
<evidence type="ECO:0000256" key="4">
    <source>
        <dbReference type="ARBA" id="ARBA00023027"/>
    </source>
</evidence>
<keyword evidence="6" id="KW-0547">Nucleotide-binding</keyword>
<dbReference type="EMBL" id="CP047652">
    <property type="protein sequence ID" value="QHI95927.1"/>
    <property type="molecule type" value="Genomic_DNA"/>
</dbReference>
<evidence type="ECO:0000256" key="5">
    <source>
        <dbReference type="ARBA" id="ARBA00047925"/>
    </source>
</evidence>
<dbReference type="InterPro" id="IPR016064">
    <property type="entry name" value="NAD/diacylglycerol_kinase_sf"/>
</dbReference>
<dbReference type="InterPro" id="IPR002504">
    <property type="entry name" value="NADK"/>
</dbReference>
<keyword evidence="6" id="KW-0067">ATP-binding</keyword>
<feature type="binding site" evidence="6">
    <location>
        <position position="149"/>
    </location>
    <ligand>
        <name>NAD(+)</name>
        <dbReference type="ChEBI" id="CHEBI:57540"/>
    </ligand>
</feature>
<name>A0A6P1NG92_9PROT</name>
<organism evidence="7 8">
    <name type="scientific">Aristophania vespae</name>
    <dbReference type="NCBI Taxonomy" id="2697033"/>
    <lineage>
        <taxon>Bacteria</taxon>
        <taxon>Pseudomonadati</taxon>
        <taxon>Pseudomonadota</taxon>
        <taxon>Alphaproteobacteria</taxon>
        <taxon>Acetobacterales</taxon>
        <taxon>Acetobacteraceae</taxon>
        <taxon>Aristophania</taxon>
    </lineage>
</organism>
<evidence type="ECO:0000256" key="1">
    <source>
        <dbReference type="ARBA" id="ARBA00022679"/>
    </source>
</evidence>
<evidence type="ECO:0000256" key="2">
    <source>
        <dbReference type="ARBA" id="ARBA00022777"/>
    </source>
</evidence>
<feature type="active site" description="Proton acceptor" evidence="6">
    <location>
        <position position="41"/>
    </location>
</feature>
<feature type="binding site" evidence="6">
    <location>
        <begin position="111"/>
        <end position="112"/>
    </location>
    <ligand>
        <name>NAD(+)</name>
        <dbReference type="ChEBI" id="CHEBI:57540"/>
    </ligand>
</feature>
<keyword evidence="3 6" id="KW-0521">NADP</keyword>
<reference evidence="7 8" key="1">
    <citation type="submission" date="2020-01" db="EMBL/GenBank/DDBJ databases">
        <title>Genome sequencing of strain KACC 21507.</title>
        <authorList>
            <person name="Heo J."/>
            <person name="Kim S.-J."/>
            <person name="Kim J.-S."/>
            <person name="Hong S.-B."/>
            <person name="Kwon S.-W."/>
        </authorList>
    </citation>
    <scope>NUCLEOTIDE SEQUENCE [LARGE SCALE GENOMIC DNA]</scope>
    <source>
        <strain evidence="7 8">KACC 21507</strain>
    </source>
</reference>
<comment type="subcellular location">
    <subcellularLocation>
        <location evidence="6">Cytoplasm</location>
    </subcellularLocation>
</comment>
<comment type="cofactor">
    <cofactor evidence="6">
        <name>a divalent metal cation</name>
        <dbReference type="ChEBI" id="CHEBI:60240"/>
    </cofactor>
</comment>
<evidence type="ECO:0000256" key="3">
    <source>
        <dbReference type="ARBA" id="ARBA00022857"/>
    </source>
</evidence>
<feature type="binding site" evidence="6">
    <location>
        <begin position="41"/>
        <end position="42"/>
    </location>
    <ligand>
        <name>NAD(+)</name>
        <dbReference type="ChEBI" id="CHEBI:57540"/>
    </ligand>
</feature>
<dbReference type="RefSeq" id="WP_160619000.1">
    <property type="nucleotide sequence ID" value="NZ_CP047652.1"/>
</dbReference>
<dbReference type="GO" id="GO:0005737">
    <property type="term" value="C:cytoplasm"/>
    <property type="evidence" value="ECO:0007669"/>
    <property type="project" value="UniProtKB-SubCell"/>
</dbReference>
<dbReference type="Gene3D" id="2.60.200.30">
    <property type="entry name" value="Probable inorganic polyphosphate/atp-NAD kinase, domain 2"/>
    <property type="match status" value="1"/>
</dbReference>
<evidence type="ECO:0000313" key="8">
    <source>
        <dbReference type="Proteomes" id="UP000463975"/>
    </source>
</evidence>
<feature type="binding site" evidence="6">
    <location>
        <position position="213"/>
    </location>
    <ligand>
        <name>NAD(+)</name>
        <dbReference type="ChEBI" id="CHEBI:57540"/>
    </ligand>
</feature>
<dbReference type="Proteomes" id="UP000463975">
    <property type="component" value="Chromosome"/>
</dbReference>
<dbReference type="Gene3D" id="3.40.50.10330">
    <property type="entry name" value="Probable inorganic polyphosphate/atp-NAD kinase, domain 1"/>
    <property type="match status" value="1"/>
</dbReference>
<dbReference type="GO" id="GO:0005524">
    <property type="term" value="F:ATP binding"/>
    <property type="evidence" value="ECO:0007669"/>
    <property type="project" value="UniProtKB-KW"/>
</dbReference>
<dbReference type="PANTHER" id="PTHR20275">
    <property type="entry name" value="NAD KINASE"/>
    <property type="match status" value="1"/>
</dbReference>
<dbReference type="GO" id="GO:0003951">
    <property type="term" value="F:NAD+ kinase activity"/>
    <property type="evidence" value="ECO:0007669"/>
    <property type="project" value="UniProtKB-UniRule"/>
</dbReference>
<dbReference type="GO" id="GO:0051287">
    <property type="term" value="F:NAD binding"/>
    <property type="evidence" value="ECO:0007669"/>
    <property type="project" value="UniProtKB-ARBA"/>
</dbReference>
<comment type="caution">
    <text evidence="6">Lacks conserved residue(s) required for the propagation of feature annotation.</text>
</comment>
<feature type="binding site" evidence="6">
    <location>
        <begin position="152"/>
        <end position="157"/>
    </location>
    <ligand>
        <name>NAD(+)</name>
        <dbReference type="ChEBI" id="CHEBI:57540"/>
    </ligand>
</feature>
<dbReference type="InterPro" id="IPR017437">
    <property type="entry name" value="ATP-NAD_kinase_PpnK-typ_C"/>
</dbReference>
<comment type="function">
    <text evidence="6">Involved in the regulation of the intracellular balance of NAD and NADP, and is a key enzyme in the biosynthesis of NADP. Catalyzes specifically the phosphorylation on 2'-hydroxyl of the adenosine moiety of NAD to yield NADP.</text>
</comment>
<dbReference type="KEGG" id="bomb:GT348_06440"/>
<keyword evidence="2 6" id="KW-0418">Kinase</keyword>
<accession>A0A6P1NG92</accession>